<evidence type="ECO:0000313" key="2">
    <source>
        <dbReference type="Proteomes" id="UP000184831"/>
    </source>
</evidence>
<organism evidence="1 2">
    <name type="scientific">Mycobacteroides abscessus subsp. abscessus</name>
    <dbReference type="NCBI Taxonomy" id="1185650"/>
    <lineage>
        <taxon>Bacteria</taxon>
        <taxon>Bacillati</taxon>
        <taxon>Actinomycetota</taxon>
        <taxon>Actinomycetes</taxon>
        <taxon>Mycobacteriales</taxon>
        <taxon>Mycobacteriaceae</taxon>
        <taxon>Mycobacteroides</taxon>
        <taxon>Mycobacteroides abscessus</taxon>
    </lineage>
</organism>
<name>A0AB74FDK8_9MYCO</name>
<dbReference type="AlphaFoldDB" id="A0AB74FDK8"/>
<reference evidence="1 2" key="1">
    <citation type="submission" date="2016-11" db="EMBL/GenBank/DDBJ databases">
        <authorList>
            <consortium name="Pathogen Informatics"/>
        </authorList>
    </citation>
    <scope>NUCLEOTIDE SEQUENCE [LARGE SCALE GENOMIC DNA]</scope>
    <source>
        <strain evidence="1 2">696</strain>
    </source>
</reference>
<dbReference type="EMBL" id="FSQE01000004">
    <property type="protein sequence ID" value="SIM96393.1"/>
    <property type="molecule type" value="Genomic_DNA"/>
</dbReference>
<comment type="caution">
    <text evidence="1">The sequence shown here is derived from an EMBL/GenBank/DDBJ whole genome shotgun (WGS) entry which is preliminary data.</text>
</comment>
<dbReference type="Proteomes" id="UP000184831">
    <property type="component" value="Unassembled WGS sequence"/>
</dbReference>
<gene>
    <name evidence="1" type="ORF">SAMEA2152244_02801</name>
</gene>
<protein>
    <submittedName>
        <fullName evidence="1">Uncharacterized protein</fullName>
    </submittedName>
</protein>
<evidence type="ECO:0000313" key="1">
    <source>
        <dbReference type="EMBL" id="SIM96393.1"/>
    </source>
</evidence>
<sequence>MSTRETNTGTRTRAFLIGLGSLFDIKGEATYEALREMMPAPEPYNLNASLLRANRNLRQVSR</sequence>
<dbReference type="RefSeq" id="WP_050886720.1">
    <property type="nucleotide sequence ID" value="NZ_CP063324.1"/>
</dbReference>
<accession>A0AB74FDK8</accession>
<proteinExistence type="predicted"/>